<name>A0A6M4G933_SPHYA</name>
<organism evidence="1 2">
    <name type="scientific">Sphingobium yanoikuyae</name>
    <name type="common">Sphingomonas yanoikuyae</name>
    <dbReference type="NCBI Taxonomy" id="13690"/>
    <lineage>
        <taxon>Bacteria</taxon>
        <taxon>Pseudomonadati</taxon>
        <taxon>Pseudomonadota</taxon>
        <taxon>Alphaproteobacteria</taxon>
        <taxon>Sphingomonadales</taxon>
        <taxon>Sphingomonadaceae</taxon>
        <taxon>Sphingobium</taxon>
    </lineage>
</organism>
<dbReference type="RefSeq" id="WP_169861190.1">
    <property type="nucleotide sequence ID" value="NZ_CP053021.1"/>
</dbReference>
<evidence type="ECO:0000313" key="2">
    <source>
        <dbReference type="Proteomes" id="UP000502611"/>
    </source>
</evidence>
<gene>
    <name evidence="1" type="ORF">HH800_11725</name>
</gene>
<proteinExistence type="predicted"/>
<dbReference type="EMBL" id="CP053021">
    <property type="protein sequence ID" value="QJR02793.1"/>
    <property type="molecule type" value="Genomic_DNA"/>
</dbReference>
<reference evidence="1 2" key="1">
    <citation type="submission" date="2020-04" db="EMBL/GenBank/DDBJ databases">
        <title>The Whole Genome Analysis of High salt-tolerant Sphingobium yanoikuyae YC-XJ2 with Aryl organophosphorus flame retardants (aryl-OPFRs)-degrading capacity and characteristics of Related phosphotriesterase.</title>
        <authorList>
            <person name="Li X."/>
        </authorList>
    </citation>
    <scope>NUCLEOTIDE SEQUENCE [LARGE SCALE GENOMIC DNA]</scope>
    <source>
        <strain evidence="1 2">YC-XJ2</strain>
    </source>
</reference>
<evidence type="ECO:0000313" key="1">
    <source>
        <dbReference type="EMBL" id="QJR02793.1"/>
    </source>
</evidence>
<dbReference type="Proteomes" id="UP000502611">
    <property type="component" value="Chromosome"/>
</dbReference>
<protein>
    <submittedName>
        <fullName evidence="1">Uncharacterized protein</fullName>
    </submittedName>
</protein>
<sequence>MLLGIAAGPACAQTYRPDAEAYPCARNAQVAVVQSDSGFSIREKAAQPAVPPTPSAIKIGNSLTFDSRLFARTSLVRPESNHVPQR</sequence>
<accession>A0A6M4G933</accession>
<dbReference type="AlphaFoldDB" id="A0A6M4G933"/>